<gene>
    <name evidence="1" type="ORF">JonanDRAFT_1236</name>
</gene>
<dbReference type="Proteomes" id="UP000003806">
    <property type="component" value="Chromosome"/>
</dbReference>
<dbReference type="EMBL" id="CM001376">
    <property type="protein sequence ID" value="EHM13602.1"/>
    <property type="molecule type" value="Genomic_DNA"/>
</dbReference>
<dbReference type="eggNOG" id="ENOG5033A49">
    <property type="taxonomic scope" value="Bacteria"/>
</dbReference>
<protein>
    <recommendedName>
        <fullName evidence="3">Ribbon-helix-helix protein, copG family</fullName>
    </recommendedName>
</protein>
<evidence type="ECO:0000313" key="2">
    <source>
        <dbReference type="Proteomes" id="UP000003806"/>
    </source>
</evidence>
<dbReference type="HOGENOM" id="CLU_155311_8_1_0"/>
<organism evidence="1 2">
    <name type="scientific">Jonquetella anthropi DSM 22815</name>
    <dbReference type="NCBI Taxonomy" id="885272"/>
    <lineage>
        <taxon>Bacteria</taxon>
        <taxon>Thermotogati</taxon>
        <taxon>Synergistota</taxon>
        <taxon>Synergistia</taxon>
        <taxon>Synergistales</taxon>
        <taxon>Dethiosulfovibrionaceae</taxon>
        <taxon>Jonquetella</taxon>
    </lineage>
</organism>
<dbReference type="NCBIfam" id="NF046040">
    <property type="entry name" value="RelB_antitoxin"/>
    <property type="match status" value="1"/>
</dbReference>
<dbReference type="STRING" id="885272.JonanDRAFT_1236"/>
<reference evidence="1 2" key="1">
    <citation type="submission" date="2011-11" db="EMBL/GenBank/DDBJ databases">
        <title>The Noncontiguous Finished genome of Jonquetella anthropi DSM 22815.</title>
        <authorList>
            <consortium name="US DOE Joint Genome Institute (JGI-PGF)"/>
            <person name="Lucas S."/>
            <person name="Copeland A."/>
            <person name="Lapidus A."/>
            <person name="Glavina del Rio T."/>
            <person name="Dalin E."/>
            <person name="Tice H."/>
            <person name="Bruce D."/>
            <person name="Goodwin L."/>
            <person name="Pitluck S."/>
            <person name="Peters L."/>
            <person name="Mikhailova N."/>
            <person name="Held B."/>
            <person name="Kyrpides N."/>
            <person name="Mavromatis K."/>
            <person name="Ivanova N."/>
            <person name="Markowitz V."/>
            <person name="Cheng J.-F."/>
            <person name="Hugenholtz P."/>
            <person name="Woyke T."/>
            <person name="Wu D."/>
            <person name="Gronow S."/>
            <person name="Wellnitz S."/>
            <person name="Brambilla E."/>
            <person name="Klenk H.-P."/>
            <person name="Eisen J.A."/>
        </authorList>
    </citation>
    <scope>NUCLEOTIDE SEQUENCE [LARGE SCALE GENOMIC DNA]</scope>
    <source>
        <strain evidence="1 2">DSM 22815</strain>
    </source>
</reference>
<evidence type="ECO:0000313" key="1">
    <source>
        <dbReference type="EMBL" id="EHM13602.1"/>
    </source>
</evidence>
<name>H0ULW1_9BACT</name>
<evidence type="ECO:0008006" key="3">
    <source>
        <dbReference type="Google" id="ProtNLM"/>
    </source>
</evidence>
<dbReference type="InterPro" id="IPR046257">
    <property type="entry name" value="DUF6290"/>
</dbReference>
<dbReference type="Pfam" id="PF19807">
    <property type="entry name" value="DUF6290"/>
    <property type="match status" value="1"/>
</dbReference>
<dbReference type="AlphaFoldDB" id="H0ULW1"/>
<sequence>MSSITIRVTEREKTVLENFAAERQLTVSQLLRQSALDRVEDEYDLAIYQEYLARRDKEYIPFEEAVKEWY</sequence>
<keyword evidence="2" id="KW-1185">Reference proteome</keyword>
<proteinExistence type="predicted"/>
<dbReference type="RefSeq" id="WP_008523194.1">
    <property type="nucleotide sequence ID" value="NZ_CM001376.1"/>
</dbReference>
<dbReference type="OrthoDB" id="1691100at2"/>
<accession>H0ULW1</accession>